<evidence type="ECO:0000313" key="1">
    <source>
        <dbReference type="EMBL" id="CAB4138751.1"/>
    </source>
</evidence>
<protein>
    <submittedName>
        <fullName evidence="1">Uncharacterized protein</fullName>
    </submittedName>
</protein>
<proteinExistence type="predicted"/>
<sequence length="130" mass="14264">MSHLDTALSSHEGLHVFRMEALYDVLELDVLIEDVEALVLPFLNENDGDRGYVVEVAHLSIDTIGTFGSEVIKEGAVDFLRATDTNVLGIIINLNAVVYVEEINLGARGCLWGIICCVHIILRGRPHAPI</sequence>
<accession>A0A6J5LXC9</accession>
<gene>
    <name evidence="1" type="ORF">UFOVP344_23</name>
</gene>
<name>A0A6J5LXC9_9CAUD</name>
<organism evidence="1">
    <name type="scientific">uncultured Caudovirales phage</name>
    <dbReference type="NCBI Taxonomy" id="2100421"/>
    <lineage>
        <taxon>Viruses</taxon>
        <taxon>Duplodnaviria</taxon>
        <taxon>Heunggongvirae</taxon>
        <taxon>Uroviricota</taxon>
        <taxon>Caudoviricetes</taxon>
        <taxon>Peduoviridae</taxon>
        <taxon>Maltschvirus</taxon>
        <taxon>Maltschvirus maltsch</taxon>
    </lineage>
</organism>
<dbReference type="EMBL" id="LR796349">
    <property type="protein sequence ID" value="CAB4138751.1"/>
    <property type="molecule type" value="Genomic_DNA"/>
</dbReference>
<reference evidence="1" key="1">
    <citation type="submission" date="2020-04" db="EMBL/GenBank/DDBJ databases">
        <authorList>
            <person name="Chiriac C."/>
            <person name="Salcher M."/>
            <person name="Ghai R."/>
            <person name="Kavagutti S V."/>
        </authorList>
    </citation>
    <scope>NUCLEOTIDE SEQUENCE</scope>
</reference>